<evidence type="ECO:0000256" key="1">
    <source>
        <dbReference type="ARBA" id="ARBA00001946"/>
    </source>
</evidence>
<comment type="pathway">
    <text evidence="3">Protein modification; protein glycosylation.</text>
</comment>
<dbReference type="InterPro" id="IPR036424">
    <property type="entry name" value="UPP_synth-like_sf"/>
</dbReference>
<proteinExistence type="inferred from homology"/>
<evidence type="ECO:0000256" key="5">
    <source>
        <dbReference type="ARBA" id="ARBA00012596"/>
    </source>
</evidence>
<evidence type="ECO:0000256" key="10">
    <source>
        <dbReference type="ARBA" id="ARBA00022989"/>
    </source>
</evidence>
<evidence type="ECO:0000256" key="9">
    <source>
        <dbReference type="ARBA" id="ARBA00022842"/>
    </source>
</evidence>
<dbReference type="EMBL" id="JAUCMV010000002">
    <property type="protein sequence ID" value="KAK0420643.1"/>
    <property type="molecule type" value="Genomic_DNA"/>
</dbReference>
<evidence type="ECO:0000256" key="11">
    <source>
        <dbReference type="ARBA" id="ARBA00023136"/>
    </source>
</evidence>
<evidence type="ECO:0000256" key="8">
    <source>
        <dbReference type="ARBA" id="ARBA00022824"/>
    </source>
</evidence>
<dbReference type="AlphaFoldDB" id="A0AA39ICE9"/>
<dbReference type="GO" id="GO:0045547">
    <property type="term" value="F:ditrans,polycis-polyprenyl diphosphate synthase [(2E,6E)-farnesyl diphosphate specific] activity"/>
    <property type="evidence" value="ECO:0007669"/>
    <property type="project" value="UniProtKB-EC"/>
</dbReference>
<comment type="cofactor">
    <cofactor evidence="1">
        <name>Mg(2+)</name>
        <dbReference type="ChEBI" id="CHEBI:18420"/>
    </cofactor>
</comment>
<evidence type="ECO:0000256" key="7">
    <source>
        <dbReference type="ARBA" id="ARBA00022692"/>
    </source>
</evidence>
<sequence length="233" mass="26285">MDIFFWLGWILDAIAMIRTFVARVFASQPAIVHEKNPSHIAFVFTNTYEISVDVLTEIVHLCAINRICQVTFYDPFSMCSGHLQQLYKSVNFLWDHLQHEDPSMALPDVIFDRTSRELEKRRIDGSSSESLRVTLLGDGDGRSSLVDVCRDLSKEGSSENLSAAAISEKLKGRQLREPDLVVTVGTLSTFAGFPPWSLRVAEIVQIPTLTPMASDLFDTFLAAYSRRDRRLGR</sequence>
<reference evidence="13" key="1">
    <citation type="submission" date="2023-06" db="EMBL/GenBank/DDBJ databases">
        <title>Genomic analysis of the entomopathogenic nematode Steinernema hermaphroditum.</title>
        <authorList>
            <person name="Schwarz E.M."/>
            <person name="Heppert J.K."/>
            <person name="Baniya A."/>
            <person name="Schwartz H.T."/>
            <person name="Tan C.-H."/>
            <person name="Antoshechkin I."/>
            <person name="Sternberg P.W."/>
            <person name="Goodrich-Blair H."/>
            <person name="Dillman A.R."/>
        </authorList>
    </citation>
    <scope>NUCLEOTIDE SEQUENCE</scope>
    <source>
        <strain evidence="13">PS9179</strain>
        <tissue evidence="13">Whole animal</tissue>
    </source>
</reference>
<dbReference type="PANTHER" id="PTHR21528">
    <property type="entry name" value="DEHYDRODOLICHYL DIPHOSPHATE SYNTHASE COMPLEX SUBUNIT NUS1"/>
    <property type="match status" value="1"/>
</dbReference>
<evidence type="ECO:0000256" key="3">
    <source>
        <dbReference type="ARBA" id="ARBA00004922"/>
    </source>
</evidence>
<evidence type="ECO:0000256" key="4">
    <source>
        <dbReference type="ARBA" id="ARBA00005432"/>
    </source>
</evidence>
<keyword evidence="7" id="KW-0812">Transmembrane</keyword>
<evidence type="ECO:0000313" key="14">
    <source>
        <dbReference type="Proteomes" id="UP001175271"/>
    </source>
</evidence>
<dbReference type="Pfam" id="PF01255">
    <property type="entry name" value="Prenyltransf"/>
    <property type="match status" value="1"/>
</dbReference>
<dbReference type="InterPro" id="IPR038887">
    <property type="entry name" value="Nus1/NgBR"/>
</dbReference>
<dbReference type="GO" id="GO:1904423">
    <property type="term" value="C:dehydrodolichyl diphosphate synthase complex"/>
    <property type="evidence" value="ECO:0007669"/>
    <property type="project" value="InterPro"/>
</dbReference>
<keyword evidence="8" id="KW-0256">Endoplasmic reticulum</keyword>
<keyword evidence="10" id="KW-1133">Transmembrane helix</keyword>
<dbReference type="SUPFAM" id="SSF64005">
    <property type="entry name" value="Undecaprenyl diphosphate synthase"/>
    <property type="match status" value="1"/>
</dbReference>
<keyword evidence="9" id="KW-0460">Magnesium</keyword>
<comment type="similarity">
    <text evidence="4">Belongs to the UPP synthase family.</text>
</comment>
<dbReference type="Proteomes" id="UP001175271">
    <property type="component" value="Unassembled WGS sequence"/>
</dbReference>
<accession>A0AA39ICE9</accession>
<comment type="caution">
    <text evidence="13">The sequence shown here is derived from an EMBL/GenBank/DDBJ whole genome shotgun (WGS) entry which is preliminary data.</text>
</comment>
<dbReference type="Gene3D" id="3.40.1180.10">
    <property type="entry name" value="Decaprenyl diphosphate synthase-like"/>
    <property type="match status" value="1"/>
</dbReference>
<dbReference type="PANTHER" id="PTHR21528:SF0">
    <property type="entry name" value="DEHYDRODOLICHYL DIPHOSPHATE SYNTHASE COMPLEX SUBUNIT NUS1"/>
    <property type="match status" value="1"/>
</dbReference>
<dbReference type="GO" id="GO:0005789">
    <property type="term" value="C:endoplasmic reticulum membrane"/>
    <property type="evidence" value="ECO:0007669"/>
    <property type="project" value="UniProtKB-SubCell"/>
</dbReference>
<evidence type="ECO:0000256" key="12">
    <source>
        <dbReference type="ARBA" id="ARBA00047353"/>
    </source>
</evidence>
<evidence type="ECO:0000256" key="6">
    <source>
        <dbReference type="ARBA" id="ARBA00022679"/>
    </source>
</evidence>
<keyword evidence="14" id="KW-1185">Reference proteome</keyword>
<keyword evidence="11" id="KW-0472">Membrane</keyword>
<organism evidence="13 14">
    <name type="scientific">Steinernema hermaphroditum</name>
    <dbReference type="NCBI Taxonomy" id="289476"/>
    <lineage>
        <taxon>Eukaryota</taxon>
        <taxon>Metazoa</taxon>
        <taxon>Ecdysozoa</taxon>
        <taxon>Nematoda</taxon>
        <taxon>Chromadorea</taxon>
        <taxon>Rhabditida</taxon>
        <taxon>Tylenchina</taxon>
        <taxon>Panagrolaimomorpha</taxon>
        <taxon>Strongyloidoidea</taxon>
        <taxon>Steinernematidae</taxon>
        <taxon>Steinernema</taxon>
    </lineage>
</organism>
<dbReference type="InterPro" id="IPR001441">
    <property type="entry name" value="UPP_synth-like"/>
</dbReference>
<gene>
    <name evidence="13" type="ORF">QR680_014808</name>
</gene>
<evidence type="ECO:0000313" key="13">
    <source>
        <dbReference type="EMBL" id="KAK0420643.1"/>
    </source>
</evidence>
<comment type="catalytic activity">
    <reaction evidence="12">
        <text>n isopentenyl diphosphate + (2E,6E)-farnesyl diphosphate = a di-trans,poly-cis-polyprenyl diphosphate + n diphosphate</text>
        <dbReference type="Rhea" id="RHEA:53008"/>
        <dbReference type="Rhea" id="RHEA-COMP:19494"/>
        <dbReference type="ChEBI" id="CHEBI:33019"/>
        <dbReference type="ChEBI" id="CHEBI:128769"/>
        <dbReference type="ChEBI" id="CHEBI:136960"/>
        <dbReference type="ChEBI" id="CHEBI:175763"/>
        <dbReference type="EC" id="2.5.1.87"/>
    </reaction>
</comment>
<name>A0AA39ICE9_9BILA</name>
<keyword evidence="6" id="KW-0808">Transferase</keyword>
<evidence type="ECO:0000256" key="2">
    <source>
        <dbReference type="ARBA" id="ARBA00004586"/>
    </source>
</evidence>
<protein>
    <recommendedName>
        <fullName evidence="5">ditrans,polycis-polyprenyl diphosphate synthase [(2E,6E)-farnesyldiphosphate specific]</fullName>
        <ecNumber evidence="5">2.5.1.87</ecNumber>
    </recommendedName>
</protein>
<dbReference type="EC" id="2.5.1.87" evidence="5"/>
<comment type="subcellular location">
    <subcellularLocation>
        <location evidence="2">Endoplasmic reticulum membrane</location>
    </subcellularLocation>
</comment>